<evidence type="ECO:0000313" key="2">
    <source>
        <dbReference type="EMBL" id="SCM67471.1"/>
    </source>
</evidence>
<dbReference type="InterPro" id="IPR029032">
    <property type="entry name" value="AhpD-like"/>
</dbReference>
<dbReference type="InterPro" id="IPR003779">
    <property type="entry name" value="CMD-like"/>
</dbReference>
<protein>
    <submittedName>
        <fullName evidence="2">Gamma-carboxymuconolactone decarboxylase subunit-like protein</fullName>
    </submittedName>
</protein>
<dbReference type="EMBL" id="FMJB01000046">
    <property type="protein sequence ID" value="SCM67471.1"/>
    <property type="molecule type" value="Genomic_DNA"/>
</dbReference>
<gene>
    <name evidence="2" type="ORF">KARMA_1670</name>
</gene>
<dbReference type="SUPFAM" id="SSF69118">
    <property type="entry name" value="AhpD-like"/>
    <property type="match status" value="1"/>
</dbReference>
<dbReference type="RefSeq" id="WP_072706101.1">
    <property type="nucleotide sequence ID" value="NZ_FMJB01000046.1"/>
</dbReference>
<dbReference type="Proteomes" id="UP000184085">
    <property type="component" value="Unassembled WGS sequence"/>
</dbReference>
<evidence type="ECO:0000313" key="3">
    <source>
        <dbReference type="Proteomes" id="UP000184085"/>
    </source>
</evidence>
<proteinExistence type="predicted"/>
<organism evidence="2 3">
    <name type="scientific">Donghicola eburneus</name>
    <dbReference type="NCBI Taxonomy" id="393278"/>
    <lineage>
        <taxon>Bacteria</taxon>
        <taxon>Pseudomonadati</taxon>
        <taxon>Pseudomonadota</taxon>
        <taxon>Alphaproteobacteria</taxon>
        <taxon>Rhodobacterales</taxon>
        <taxon>Roseobacteraceae</taxon>
        <taxon>Donghicola</taxon>
    </lineage>
</organism>
<dbReference type="InterPro" id="IPR052512">
    <property type="entry name" value="4CMD/NDH-1_regulator"/>
</dbReference>
<dbReference type="Gene3D" id="1.20.1290.10">
    <property type="entry name" value="AhpD-like"/>
    <property type="match status" value="1"/>
</dbReference>
<keyword evidence="3" id="KW-1185">Reference proteome</keyword>
<reference evidence="3" key="1">
    <citation type="submission" date="2016-09" db="EMBL/GenBank/DDBJ databases">
        <authorList>
            <person name="Wibberg D."/>
        </authorList>
    </citation>
    <scope>NUCLEOTIDE SEQUENCE [LARGE SCALE GENOMIC DNA]</scope>
</reference>
<dbReference type="PANTHER" id="PTHR33570">
    <property type="entry name" value="4-CARBOXYMUCONOLACTONE DECARBOXYLASE FAMILY PROTEIN"/>
    <property type="match status" value="1"/>
</dbReference>
<dbReference type="AlphaFoldDB" id="A0A1M4MY40"/>
<accession>A0A1M4MY40</accession>
<dbReference type="PANTHER" id="PTHR33570:SF2">
    <property type="entry name" value="CARBOXYMUCONOLACTONE DECARBOXYLASE-LIKE DOMAIN-CONTAINING PROTEIN"/>
    <property type="match status" value="1"/>
</dbReference>
<feature type="domain" description="Carboxymuconolactone decarboxylase-like" evidence="1">
    <location>
        <begin position="39"/>
        <end position="125"/>
    </location>
</feature>
<sequence length="135" mass="14659">MTDAKNIFEQMMAQSLEMAKAINPALENFSPKDFEAMWPTVPRDMMELAFGKTMNPEGLDSKTRLLLTLAGLTCQGAVAEPQIRLTVRHALEAGATKQEIAEAIGQMAMFAGIPAMSKAASIAQEVMAETKDEPK</sequence>
<dbReference type="Pfam" id="PF02627">
    <property type="entry name" value="CMD"/>
    <property type="match status" value="1"/>
</dbReference>
<name>A0A1M4MY40_9RHOB</name>
<dbReference type="GO" id="GO:0051920">
    <property type="term" value="F:peroxiredoxin activity"/>
    <property type="evidence" value="ECO:0007669"/>
    <property type="project" value="InterPro"/>
</dbReference>
<evidence type="ECO:0000259" key="1">
    <source>
        <dbReference type="Pfam" id="PF02627"/>
    </source>
</evidence>